<keyword evidence="10" id="KW-0460">Magnesium</keyword>
<evidence type="ECO:0000256" key="3">
    <source>
        <dbReference type="ARBA" id="ARBA00005814"/>
    </source>
</evidence>
<keyword evidence="8" id="KW-0547">Nucleotide-binding</keyword>
<feature type="domain" description="ABC transporter" evidence="19">
    <location>
        <begin position="24"/>
        <end position="287"/>
    </location>
</feature>
<evidence type="ECO:0000256" key="10">
    <source>
        <dbReference type="ARBA" id="ARBA00022842"/>
    </source>
</evidence>
<evidence type="ECO:0000313" key="20">
    <source>
        <dbReference type="Ensembl" id="ENSSLUP00000032845.1"/>
    </source>
</evidence>
<feature type="transmembrane region" description="Helical" evidence="18">
    <location>
        <begin position="502"/>
        <end position="522"/>
    </location>
</feature>
<feature type="transmembrane region" description="Helical" evidence="18">
    <location>
        <begin position="383"/>
        <end position="407"/>
    </location>
</feature>
<dbReference type="GO" id="GO:0043235">
    <property type="term" value="C:receptor complex"/>
    <property type="evidence" value="ECO:0007669"/>
    <property type="project" value="TreeGrafter"/>
</dbReference>
<dbReference type="InterPro" id="IPR017871">
    <property type="entry name" value="ABC_transporter-like_CS"/>
</dbReference>
<dbReference type="GO" id="GO:0046872">
    <property type="term" value="F:metal ion binding"/>
    <property type="evidence" value="ECO:0007669"/>
    <property type="project" value="UniProtKB-KW"/>
</dbReference>
<dbReference type="GO" id="GO:0005524">
    <property type="term" value="F:ATP binding"/>
    <property type="evidence" value="ECO:0007669"/>
    <property type="project" value="UniProtKB-KW"/>
</dbReference>
<dbReference type="PROSITE" id="PS00211">
    <property type="entry name" value="ABC_TRANSPORTER_1"/>
    <property type="match status" value="1"/>
</dbReference>
<dbReference type="GO" id="GO:0016887">
    <property type="term" value="F:ATP hydrolysis activity"/>
    <property type="evidence" value="ECO:0007669"/>
    <property type="project" value="InterPro"/>
</dbReference>
<evidence type="ECO:0000256" key="4">
    <source>
        <dbReference type="ARBA" id="ARBA00022448"/>
    </source>
</evidence>
<evidence type="ECO:0000256" key="7">
    <source>
        <dbReference type="ARBA" id="ARBA00022723"/>
    </source>
</evidence>
<keyword evidence="9" id="KW-0067">ATP-binding</keyword>
<evidence type="ECO:0000256" key="12">
    <source>
        <dbReference type="ARBA" id="ARBA00022989"/>
    </source>
</evidence>
<evidence type="ECO:0000259" key="19">
    <source>
        <dbReference type="PROSITE" id="PS50893"/>
    </source>
</evidence>
<keyword evidence="5" id="KW-1003">Cell membrane</keyword>
<comment type="subcellular location">
    <subcellularLocation>
        <location evidence="2">Apical cell membrane</location>
        <topology evidence="2">Multi-pass membrane protein</topology>
    </subcellularLocation>
</comment>
<evidence type="ECO:0000256" key="9">
    <source>
        <dbReference type="ARBA" id="ARBA00022840"/>
    </source>
</evidence>
<accession>A0A8C9Z3Y1</accession>
<dbReference type="GO" id="GO:0120020">
    <property type="term" value="F:cholesterol transfer activity"/>
    <property type="evidence" value="ECO:0007669"/>
    <property type="project" value="TreeGrafter"/>
</dbReference>
<keyword evidence="4" id="KW-0813">Transport</keyword>
<evidence type="ECO:0000256" key="8">
    <source>
        <dbReference type="ARBA" id="ARBA00022741"/>
    </source>
</evidence>
<dbReference type="GO" id="GO:0016324">
    <property type="term" value="C:apical plasma membrane"/>
    <property type="evidence" value="ECO:0007669"/>
    <property type="project" value="UniProtKB-SubCell"/>
</dbReference>
<keyword evidence="6 18" id="KW-0812">Transmembrane</keyword>
<keyword evidence="14 18" id="KW-0472">Membrane</keyword>
<sequence>FGEIYGLHNENSLYFTYSGGCNELEVNNLHYEVDTAAQIPWYERLSEFKLPWEINGNKQIAINRLSLRVHSGQMLAIIGSSGCGKTSLLDIITCRDEGGTMTSGQVLINGKPNTPQLVKKSIAHVRQDDRLLPHLTVRETLVFVAKLRLPTHFTQAQRDQRVDDVIAELRLRQCAHTRVGNDYVRGVSGGERRRVSIAVQLLWNPGILILDEPTSGLDSFTAHNLVITLSRLARGNRLVLLSVHQPRSDIFQLFDLVVLLSSGSAVYCGAARDMVPYFTALGYPCPRYCNPSDFYVDLISIDRRSPEREAECLERSRVLAEQLMEKVRDTGDHMWKSAGTNTALTQTESKVITISDQRNRLPGRLHQFTTLIRRHMYNDFRDLVTLLVHGFEALLMSLLVGFLYYGAGEERLSIQDTVALLYMIGALTPFAVVLDVIAKCHTERAMLYHELEDGMYSVTSYFFAKVLGELPEHCVFTLVYGLPIYWLTGLNEAPDRFLLNVLLVWLMVYCSRAMALFVAAALPTLQTSAFMGNALFTVFYLTGGFVISLENMWLVASWLSHASFMRWGFEGMLQVQFRGNKYPVTIRNITIQVDGIHVVEAMNMNQYPLYSCYLVLLAVCLVFMVLYYVSLKFIKQKSSQDW</sequence>
<protein>
    <recommendedName>
        <fullName evidence="16">ATP-binding cassette sub-family G member 8</fullName>
    </recommendedName>
    <alternativeName>
        <fullName evidence="17">Sterolin-2</fullName>
    </alternativeName>
</protein>
<proteinExistence type="inferred from homology"/>
<keyword evidence="21" id="KW-1185">Reference proteome</keyword>
<evidence type="ECO:0000256" key="14">
    <source>
        <dbReference type="ARBA" id="ARBA00023136"/>
    </source>
</evidence>
<reference evidence="20" key="1">
    <citation type="submission" date="2025-08" db="UniProtKB">
        <authorList>
            <consortium name="Ensembl"/>
        </authorList>
    </citation>
    <scope>IDENTIFICATION</scope>
</reference>
<dbReference type="Pfam" id="PF00005">
    <property type="entry name" value="ABC_tran"/>
    <property type="match status" value="1"/>
</dbReference>
<keyword evidence="11" id="KW-1278">Translocase</keyword>
<evidence type="ECO:0000256" key="6">
    <source>
        <dbReference type="ARBA" id="ARBA00022692"/>
    </source>
</evidence>
<evidence type="ECO:0000256" key="11">
    <source>
        <dbReference type="ARBA" id="ARBA00022967"/>
    </source>
</evidence>
<keyword evidence="13" id="KW-0445">Lipid transport</keyword>
<dbReference type="InterPro" id="IPR043926">
    <property type="entry name" value="ABCG_dom"/>
</dbReference>
<keyword evidence="7" id="KW-0479">Metal-binding</keyword>
<dbReference type="CDD" id="cd03234">
    <property type="entry name" value="ABCG_White"/>
    <property type="match status" value="1"/>
</dbReference>
<comment type="similarity">
    <text evidence="3">Belongs to the ABC transporter superfamily. ABCG family. Eye pigment precursor importer (TC 3.A.1.204) subfamily.</text>
</comment>
<dbReference type="Gene3D" id="3.40.50.300">
    <property type="entry name" value="P-loop containing nucleotide triphosphate hydrolases"/>
    <property type="match status" value="1"/>
</dbReference>
<dbReference type="PANTHER" id="PTHR48041:SF71">
    <property type="entry name" value="ATP-BINDING CASSETTE SUB-FAMILY G MEMBER 8"/>
    <property type="match status" value="1"/>
</dbReference>
<name>A0A8C9Z3Y1_SANLU</name>
<dbReference type="AlphaFoldDB" id="A0A8C9Z3Y1"/>
<comment type="cofactor">
    <cofactor evidence="1">
        <name>Mg(2+)</name>
        <dbReference type="ChEBI" id="CHEBI:18420"/>
    </cofactor>
</comment>
<evidence type="ECO:0000256" key="2">
    <source>
        <dbReference type="ARBA" id="ARBA00004424"/>
    </source>
</evidence>
<evidence type="ECO:0000256" key="5">
    <source>
        <dbReference type="ARBA" id="ARBA00022475"/>
    </source>
</evidence>
<dbReference type="GeneTree" id="ENSGT00940000159739"/>
<evidence type="ECO:0000256" key="13">
    <source>
        <dbReference type="ARBA" id="ARBA00023055"/>
    </source>
</evidence>
<dbReference type="InterPro" id="IPR050352">
    <property type="entry name" value="ABCG_transporters"/>
</dbReference>
<dbReference type="Proteomes" id="UP000694568">
    <property type="component" value="Unplaced"/>
</dbReference>
<dbReference type="GO" id="GO:0140359">
    <property type="term" value="F:ABC-type transporter activity"/>
    <property type="evidence" value="ECO:0007669"/>
    <property type="project" value="InterPro"/>
</dbReference>
<evidence type="ECO:0000256" key="17">
    <source>
        <dbReference type="ARBA" id="ARBA00075114"/>
    </source>
</evidence>
<dbReference type="Pfam" id="PF01061">
    <property type="entry name" value="ABC2_membrane"/>
    <property type="match status" value="1"/>
</dbReference>
<dbReference type="PANTHER" id="PTHR48041">
    <property type="entry name" value="ABC TRANSPORTER G FAMILY MEMBER 28"/>
    <property type="match status" value="1"/>
</dbReference>
<evidence type="ECO:0000256" key="1">
    <source>
        <dbReference type="ARBA" id="ARBA00001946"/>
    </source>
</evidence>
<keyword evidence="12 18" id="KW-1133">Transmembrane helix</keyword>
<organism evidence="20 21">
    <name type="scientific">Sander lucioperca</name>
    <name type="common">Pike-perch</name>
    <name type="synonym">Perca lucioperca</name>
    <dbReference type="NCBI Taxonomy" id="283035"/>
    <lineage>
        <taxon>Eukaryota</taxon>
        <taxon>Metazoa</taxon>
        <taxon>Chordata</taxon>
        <taxon>Craniata</taxon>
        <taxon>Vertebrata</taxon>
        <taxon>Euteleostomi</taxon>
        <taxon>Actinopterygii</taxon>
        <taxon>Neopterygii</taxon>
        <taxon>Teleostei</taxon>
        <taxon>Neoteleostei</taxon>
        <taxon>Acanthomorphata</taxon>
        <taxon>Eupercaria</taxon>
        <taxon>Perciformes</taxon>
        <taxon>Percoidei</taxon>
        <taxon>Percidae</taxon>
        <taxon>Luciopercinae</taxon>
        <taxon>Sander</taxon>
    </lineage>
</organism>
<feature type="transmembrane region" description="Helical" evidence="18">
    <location>
        <begin position="534"/>
        <end position="559"/>
    </location>
</feature>
<dbReference type="Ensembl" id="ENSSLUT00000033882.1">
    <property type="protein sequence ID" value="ENSSLUP00000032845.1"/>
    <property type="gene ID" value="ENSSLUG00000014466.1"/>
</dbReference>
<evidence type="ECO:0000256" key="15">
    <source>
        <dbReference type="ARBA" id="ARBA00023180"/>
    </source>
</evidence>
<dbReference type="InterPro" id="IPR027417">
    <property type="entry name" value="P-loop_NTPase"/>
</dbReference>
<dbReference type="PROSITE" id="PS50893">
    <property type="entry name" value="ABC_TRANSPORTER_2"/>
    <property type="match status" value="1"/>
</dbReference>
<dbReference type="FunFam" id="3.40.50.300:FF:000831">
    <property type="entry name" value="ATP-binding cassette sub-family G member 8"/>
    <property type="match status" value="1"/>
</dbReference>
<evidence type="ECO:0000313" key="21">
    <source>
        <dbReference type="Proteomes" id="UP000694568"/>
    </source>
</evidence>
<dbReference type="GO" id="GO:0042632">
    <property type="term" value="P:cholesterol homeostasis"/>
    <property type="evidence" value="ECO:0007669"/>
    <property type="project" value="TreeGrafter"/>
</dbReference>
<keyword evidence="15" id="KW-0325">Glycoprotein</keyword>
<dbReference type="SUPFAM" id="SSF52540">
    <property type="entry name" value="P-loop containing nucleoside triphosphate hydrolases"/>
    <property type="match status" value="1"/>
</dbReference>
<gene>
    <name evidence="20" type="primary">abcg8</name>
</gene>
<dbReference type="Pfam" id="PF19055">
    <property type="entry name" value="ABC2_membrane_7"/>
    <property type="match status" value="1"/>
</dbReference>
<dbReference type="InterPro" id="IPR013525">
    <property type="entry name" value="ABC2_TM"/>
</dbReference>
<dbReference type="InterPro" id="IPR003593">
    <property type="entry name" value="AAA+_ATPase"/>
</dbReference>
<evidence type="ECO:0000256" key="18">
    <source>
        <dbReference type="SAM" id="Phobius"/>
    </source>
</evidence>
<dbReference type="InterPro" id="IPR003439">
    <property type="entry name" value="ABC_transporter-like_ATP-bd"/>
</dbReference>
<evidence type="ECO:0000256" key="16">
    <source>
        <dbReference type="ARBA" id="ARBA00073175"/>
    </source>
</evidence>
<reference evidence="20" key="2">
    <citation type="submission" date="2025-09" db="UniProtKB">
        <authorList>
            <consortium name="Ensembl"/>
        </authorList>
    </citation>
    <scope>IDENTIFICATION</scope>
</reference>
<feature type="transmembrane region" description="Helical" evidence="18">
    <location>
        <begin position="419"/>
        <end position="438"/>
    </location>
</feature>
<dbReference type="SMART" id="SM00382">
    <property type="entry name" value="AAA"/>
    <property type="match status" value="1"/>
</dbReference>
<feature type="transmembrane region" description="Helical" evidence="18">
    <location>
        <begin position="607"/>
        <end position="629"/>
    </location>
</feature>
<dbReference type="GO" id="GO:0033344">
    <property type="term" value="P:cholesterol efflux"/>
    <property type="evidence" value="ECO:0007669"/>
    <property type="project" value="TreeGrafter"/>
</dbReference>